<dbReference type="PANTHER" id="PTHR37309:SF1">
    <property type="entry name" value="SLR0284 PROTEIN"/>
    <property type="match status" value="1"/>
</dbReference>
<dbReference type="Pfam" id="PF04020">
    <property type="entry name" value="Phage_holin_4_2"/>
    <property type="match status" value="1"/>
</dbReference>
<keyword evidence="1" id="KW-1133">Transmembrane helix</keyword>
<dbReference type="InterPro" id="IPR007165">
    <property type="entry name" value="Phage_holin_4_2"/>
</dbReference>
<keyword evidence="3" id="KW-1185">Reference proteome</keyword>
<proteinExistence type="predicted"/>
<name>A0A8J8KEH7_9BACI</name>
<feature type="transmembrane region" description="Helical" evidence="1">
    <location>
        <begin position="28"/>
        <end position="46"/>
    </location>
</feature>
<evidence type="ECO:0000256" key="1">
    <source>
        <dbReference type="SAM" id="Phobius"/>
    </source>
</evidence>
<evidence type="ECO:0000313" key="3">
    <source>
        <dbReference type="Proteomes" id="UP000625804"/>
    </source>
</evidence>
<keyword evidence="1" id="KW-0812">Transmembrane</keyword>
<protein>
    <submittedName>
        <fullName evidence="2">Phage holin family protein</fullName>
    </submittedName>
</protein>
<feature type="transmembrane region" description="Helical" evidence="1">
    <location>
        <begin position="89"/>
        <end position="107"/>
    </location>
</feature>
<feature type="transmembrane region" description="Helical" evidence="1">
    <location>
        <begin position="53"/>
        <end position="77"/>
    </location>
</feature>
<dbReference type="PANTHER" id="PTHR37309">
    <property type="entry name" value="SLR0284 PROTEIN"/>
    <property type="match status" value="1"/>
</dbReference>
<accession>A0A8J8KEH7</accession>
<dbReference type="AlphaFoldDB" id="A0A8J8KEH7"/>
<dbReference type="EMBL" id="JABTTE010000009">
    <property type="protein sequence ID" value="NSL51835.1"/>
    <property type="molecule type" value="Genomic_DNA"/>
</dbReference>
<reference evidence="2" key="1">
    <citation type="submission" date="2020-06" db="EMBL/GenBank/DDBJ databases">
        <title>A novel thermopfilic bacterium from Erzurum, Turkey.</title>
        <authorList>
            <person name="Adiguzel A."/>
            <person name="Ay H."/>
            <person name="Baltaci M.O."/>
        </authorList>
    </citation>
    <scope>NUCLEOTIDE SEQUENCE</scope>
    <source>
        <strain evidence="2">P2</strain>
    </source>
</reference>
<gene>
    <name evidence="2" type="ORF">HR057_08655</name>
</gene>
<dbReference type="Proteomes" id="UP000625804">
    <property type="component" value="Unassembled WGS sequence"/>
</dbReference>
<evidence type="ECO:0000313" key="2">
    <source>
        <dbReference type="EMBL" id="NSL51835.1"/>
    </source>
</evidence>
<dbReference type="RefSeq" id="WP_173731035.1">
    <property type="nucleotide sequence ID" value="NZ_JABTTE010000009.1"/>
</dbReference>
<sequence length="119" mass="12901">MRWLAHILINSLVLIVVAGYVKSFHIDGVGSAIIASLIISILNIFVKPLLVLITLPVTVLTFGLFLFVINAITLLITDEIMGSAFEIESFGAALLAAVFISILNLLIQKVIIEPLSKKD</sequence>
<keyword evidence="1" id="KW-0472">Membrane</keyword>
<organism evidence="2 3">
    <name type="scientific">Calidifontibacillus erzurumensis</name>
    <dbReference type="NCBI Taxonomy" id="2741433"/>
    <lineage>
        <taxon>Bacteria</taxon>
        <taxon>Bacillati</taxon>
        <taxon>Bacillota</taxon>
        <taxon>Bacilli</taxon>
        <taxon>Bacillales</taxon>
        <taxon>Bacillaceae</taxon>
        <taxon>Calidifontibacillus/Schinkia group</taxon>
        <taxon>Calidifontibacillus</taxon>
    </lineage>
</organism>
<comment type="caution">
    <text evidence="2">The sequence shown here is derived from an EMBL/GenBank/DDBJ whole genome shotgun (WGS) entry which is preliminary data.</text>
</comment>